<dbReference type="SUPFAM" id="SSF82185">
    <property type="entry name" value="Histone H3 K4-specific methyltransferase SET7/9 N-terminal domain"/>
    <property type="match status" value="1"/>
</dbReference>
<keyword evidence="2" id="KW-1185">Reference proteome</keyword>
<evidence type="ECO:0000313" key="2">
    <source>
        <dbReference type="Proteomes" id="UP000183200"/>
    </source>
</evidence>
<proteinExistence type="predicted"/>
<organism evidence="1 2">
    <name type="scientific">Pedobacter steynii</name>
    <dbReference type="NCBI Taxonomy" id="430522"/>
    <lineage>
        <taxon>Bacteria</taxon>
        <taxon>Pseudomonadati</taxon>
        <taxon>Bacteroidota</taxon>
        <taxon>Sphingobacteriia</taxon>
        <taxon>Sphingobacteriales</taxon>
        <taxon>Sphingobacteriaceae</taxon>
        <taxon>Pedobacter</taxon>
    </lineage>
</organism>
<evidence type="ECO:0000313" key="1">
    <source>
        <dbReference type="EMBL" id="SDN35100.1"/>
    </source>
</evidence>
<protein>
    <recommendedName>
        <fullName evidence="3">MORN repeat variant</fullName>
    </recommendedName>
</protein>
<dbReference type="RefSeq" id="WP_074610310.1">
    <property type="nucleotide sequence ID" value="NZ_FNGY01000007.1"/>
</dbReference>
<reference evidence="2" key="1">
    <citation type="submission" date="2016-10" db="EMBL/GenBank/DDBJ databases">
        <authorList>
            <person name="Varghese N."/>
            <person name="Submissions S."/>
        </authorList>
    </citation>
    <scope>NUCLEOTIDE SEQUENCE [LARGE SCALE GENOMIC DNA]</scope>
    <source>
        <strain evidence="2">DSM 19110</strain>
    </source>
</reference>
<dbReference type="Gene3D" id="2.20.110.10">
    <property type="entry name" value="Histone H3 K4-specific methyltransferase SET7/9 N-terminal domain"/>
    <property type="match status" value="1"/>
</dbReference>
<accession>A0A1H0ANI4</accession>
<dbReference type="EMBL" id="FNGY01000007">
    <property type="protein sequence ID" value="SDN35100.1"/>
    <property type="molecule type" value="Genomic_DNA"/>
</dbReference>
<dbReference type="Proteomes" id="UP000183200">
    <property type="component" value="Unassembled WGS sequence"/>
</dbReference>
<evidence type="ECO:0008006" key="3">
    <source>
        <dbReference type="Google" id="ProtNLM"/>
    </source>
</evidence>
<name>A0A1H0ANI4_9SPHI</name>
<dbReference type="AlphaFoldDB" id="A0A1H0ANI4"/>
<dbReference type="OrthoDB" id="703600at2"/>
<gene>
    <name evidence="1" type="ORF">SAMN05421820_107154</name>
</gene>
<sequence length="196" mass="22476">MIRSIQTVFFQIALFIFLAGKVFGQSYPGDILSHKIMVNEEGRTIVAYVKPTRGLPVEPDNQYFSFYGHKIQITQGGYSGKLLHGSYREWYSNKNLKEVGFFHKGLKAGIWKSWTEDGKLSEDYTWNFGKKNGRYHKYDALGRTVEKGKYKNGLLNGKQEILTGDSTRTIVYKNGKVKVASHKSFIPGFIRRIFSK</sequence>